<organism evidence="2 3">
    <name type="scientific">Pyrus ussuriensis x Pyrus communis</name>
    <dbReference type="NCBI Taxonomy" id="2448454"/>
    <lineage>
        <taxon>Eukaryota</taxon>
        <taxon>Viridiplantae</taxon>
        <taxon>Streptophyta</taxon>
        <taxon>Embryophyta</taxon>
        <taxon>Tracheophyta</taxon>
        <taxon>Spermatophyta</taxon>
        <taxon>Magnoliopsida</taxon>
        <taxon>eudicotyledons</taxon>
        <taxon>Gunneridae</taxon>
        <taxon>Pentapetalae</taxon>
        <taxon>rosids</taxon>
        <taxon>fabids</taxon>
        <taxon>Rosales</taxon>
        <taxon>Rosaceae</taxon>
        <taxon>Amygdaloideae</taxon>
        <taxon>Maleae</taxon>
        <taxon>Pyrus</taxon>
    </lineage>
</organism>
<sequence>MPNRPGPQMGMDQVRRGVRLGSCAGGYTDASTKGWDPVCCRRRDTKAQRAGMWTRVKPGLNGLRFRLKKILALLAGVEVSAAAFGGHVLGQFWSG</sequence>
<keyword evidence="1" id="KW-0472">Membrane</keyword>
<accession>A0A5N5GA74</accession>
<reference evidence="3" key="2">
    <citation type="submission" date="2019-10" db="EMBL/GenBank/DDBJ databases">
        <title>A de novo genome assembly of a pear dwarfing rootstock.</title>
        <authorList>
            <person name="Wang F."/>
            <person name="Wang J."/>
            <person name="Li S."/>
            <person name="Zhang Y."/>
            <person name="Fang M."/>
            <person name="Ma L."/>
            <person name="Zhao Y."/>
            <person name="Jiang S."/>
        </authorList>
    </citation>
    <scope>NUCLEOTIDE SEQUENCE [LARGE SCALE GENOMIC DNA]</scope>
</reference>
<evidence type="ECO:0000313" key="3">
    <source>
        <dbReference type="Proteomes" id="UP000327157"/>
    </source>
</evidence>
<dbReference type="AlphaFoldDB" id="A0A5N5GA74"/>
<keyword evidence="3" id="KW-1185">Reference proteome</keyword>
<dbReference type="EMBL" id="SMOL01000458">
    <property type="protein sequence ID" value="KAB2612349.1"/>
    <property type="molecule type" value="Genomic_DNA"/>
</dbReference>
<evidence type="ECO:0000313" key="2">
    <source>
        <dbReference type="EMBL" id="KAB2612349.1"/>
    </source>
</evidence>
<comment type="caution">
    <text evidence="2">The sequence shown here is derived from an EMBL/GenBank/DDBJ whole genome shotgun (WGS) entry which is preliminary data.</text>
</comment>
<reference evidence="2 3" key="1">
    <citation type="submission" date="2019-09" db="EMBL/GenBank/DDBJ databases">
        <authorList>
            <person name="Ou C."/>
        </authorList>
    </citation>
    <scope>NUCLEOTIDE SEQUENCE [LARGE SCALE GENOMIC DNA]</scope>
    <source>
        <strain evidence="2">S2</strain>
        <tissue evidence="2">Leaf</tissue>
    </source>
</reference>
<reference evidence="2 3" key="3">
    <citation type="submission" date="2019-11" db="EMBL/GenBank/DDBJ databases">
        <title>A de novo genome assembly of a pear dwarfing rootstock.</title>
        <authorList>
            <person name="Wang F."/>
            <person name="Wang J."/>
            <person name="Li S."/>
            <person name="Zhang Y."/>
            <person name="Fang M."/>
            <person name="Ma L."/>
            <person name="Zhao Y."/>
            <person name="Jiang S."/>
        </authorList>
    </citation>
    <scope>NUCLEOTIDE SEQUENCE [LARGE SCALE GENOMIC DNA]</scope>
    <source>
        <strain evidence="2">S2</strain>
        <tissue evidence="2">Leaf</tissue>
    </source>
</reference>
<dbReference type="Proteomes" id="UP000327157">
    <property type="component" value="Chromosome 9"/>
</dbReference>
<gene>
    <name evidence="2" type="ORF">D8674_034665</name>
</gene>
<keyword evidence="1" id="KW-0812">Transmembrane</keyword>
<name>A0A5N5GA74_9ROSA</name>
<evidence type="ECO:0000256" key="1">
    <source>
        <dbReference type="SAM" id="Phobius"/>
    </source>
</evidence>
<proteinExistence type="predicted"/>
<feature type="transmembrane region" description="Helical" evidence="1">
    <location>
        <begin position="70"/>
        <end position="93"/>
    </location>
</feature>
<keyword evidence="1" id="KW-1133">Transmembrane helix</keyword>
<protein>
    <submittedName>
        <fullName evidence="2">Uncharacterized protein</fullName>
    </submittedName>
</protein>